<name>A0A537JEB9_9BACT</name>
<feature type="transmembrane region" description="Helical" evidence="6">
    <location>
        <begin position="20"/>
        <end position="38"/>
    </location>
</feature>
<dbReference type="Pfam" id="PF13564">
    <property type="entry name" value="DoxX_2"/>
    <property type="match status" value="1"/>
</dbReference>
<dbReference type="PANTHER" id="PTHR39189:SF1">
    <property type="entry name" value="UPF0173 METAL-DEPENDENT HYDROLASE YTKL"/>
    <property type="match status" value="1"/>
</dbReference>
<dbReference type="InterPro" id="IPR036866">
    <property type="entry name" value="RibonucZ/Hydroxyglut_hydro"/>
</dbReference>
<dbReference type="GO" id="GO:0016020">
    <property type="term" value="C:membrane"/>
    <property type="evidence" value="ECO:0007669"/>
    <property type="project" value="UniProtKB-SubCell"/>
</dbReference>
<dbReference type="PANTHER" id="PTHR39189">
    <property type="entry name" value="UPF0173 METAL-DEPENDENT HYDROLASE YTKL"/>
    <property type="match status" value="1"/>
</dbReference>
<keyword evidence="2 6" id="KW-0812">Transmembrane</keyword>
<dbReference type="Gene3D" id="3.60.15.10">
    <property type="entry name" value="Ribonuclease Z/Hydroxyacylglutathione hydrolase-like"/>
    <property type="match status" value="1"/>
</dbReference>
<evidence type="ECO:0008006" key="9">
    <source>
        <dbReference type="Google" id="ProtNLM"/>
    </source>
</evidence>
<comment type="subcellular location">
    <subcellularLocation>
        <location evidence="1">Membrane</location>
        <topology evidence="1">Multi-pass membrane protein</topology>
    </subcellularLocation>
</comment>
<accession>A0A537JEB9</accession>
<evidence type="ECO:0000256" key="4">
    <source>
        <dbReference type="ARBA" id="ARBA00023136"/>
    </source>
</evidence>
<evidence type="ECO:0000256" key="6">
    <source>
        <dbReference type="SAM" id="Phobius"/>
    </source>
</evidence>
<evidence type="ECO:0000313" key="8">
    <source>
        <dbReference type="Proteomes" id="UP000318093"/>
    </source>
</evidence>
<evidence type="ECO:0000313" key="7">
    <source>
        <dbReference type="EMBL" id="TMI81873.1"/>
    </source>
</evidence>
<comment type="caution">
    <text evidence="7">The sequence shown here is derived from an EMBL/GenBank/DDBJ whole genome shotgun (WGS) entry which is preliminary data.</text>
</comment>
<protein>
    <recommendedName>
        <fullName evidence="9">MBL fold metallo-hydrolase</fullName>
    </recommendedName>
</protein>
<feature type="non-terminal residue" evidence="7">
    <location>
        <position position="296"/>
    </location>
</feature>
<evidence type="ECO:0000256" key="5">
    <source>
        <dbReference type="SAM" id="MobiDB-lite"/>
    </source>
</evidence>
<dbReference type="Pfam" id="PF13483">
    <property type="entry name" value="Lactamase_B_3"/>
    <property type="match status" value="1"/>
</dbReference>
<proteinExistence type="predicted"/>
<evidence type="ECO:0000256" key="3">
    <source>
        <dbReference type="ARBA" id="ARBA00022989"/>
    </source>
</evidence>
<dbReference type="InterPro" id="IPR032808">
    <property type="entry name" value="DoxX"/>
</dbReference>
<dbReference type="SUPFAM" id="SSF56281">
    <property type="entry name" value="Metallo-hydrolase/oxidoreductase"/>
    <property type="match status" value="1"/>
</dbReference>
<organism evidence="7 8">
    <name type="scientific">Candidatus Segetimicrobium genomatis</name>
    <dbReference type="NCBI Taxonomy" id="2569760"/>
    <lineage>
        <taxon>Bacteria</taxon>
        <taxon>Bacillati</taxon>
        <taxon>Candidatus Sysuimicrobiota</taxon>
        <taxon>Candidatus Sysuimicrobiia</taxon>
        <taxon>Candidatus Sysuimicrobiales</taxon>
        <taxon>Candidatus Segetimicrobiaceae</taxon>
        <taxon>Candidatus Segetimicrobium</taxon>
    </lineage>
</organism>
<dbReference type="Proteomes" id="UP000318093">
    <property type="component" value="Unassembled WGS sequence"/>
</dbReference>
<gene>
    <name evidence="7" type="ORF">E6H03_06420</name>
</gene>
<keyword evidence="4 6" id="KW-0472">Membrane</keyword>
<reference evidence="7 8" key="1">
    <citation type="journal article" date="2019" name="Nat. Microbiol.">
        <title>Mediterranean grassland soil C-N compound turnover is dependent on rainfall and depth, and is mediated by genomically divergent microorganisms.</title>
        <authorList>
            <person name="Diamond S."/>
            <person name="Andeer P.F."/>
            <person name="Li Z."/>
            <person name="Crits-Christoph A."/>
            <person name="Burstein D."/>
            <person name="Anantharaman K."/>
            <person name="Lane K.R."/>
            <person name="Thomas B.C."/>
            <person name="Pan C."/>
            <person name="Northen T.R."/>
            <person name="Banfield J.F."/>
        </authorList>
    </citation>
    <scope>NUCLEOTIDE SEQUENCE [LARGE SCALE GENOMIC DNA]</scope>
    <source>
        <strain evidence="7">NP_6</strain>
    </source>
</reference>
<evidence type="ECO:0000256" key="2">
    <source>
        <dbReference type="ARBA" id="ARBA00022692"/>
    </source>
</evidence>
<evidence type="ECO:0000256" key="1">
    <source>
        <dbReference type="ARBA" id="ARBA00004141"/>
    </source>
</evidence>
<feature type="region of interest" description="Disordered" evidence="5">
    <location>
        <begin position="103"/>
        <end position="125"/>
    </location>
</feature>
<dbReference type="EMBL" id="VBAN01000188">
    <property type="protein sequence ID" value="TMI81873.1"/>
    <property type="molecule type" value="Genomic_DNA"/>
</dbReference>
<dbReference type="AlphaFoldDB" id="A0A537JEB9"/>
<feature type="transmembrane region" description="Helical" evidence="6">
    <location>
        <begin position="50"/>
        <end position="73"/>
    </location>
</feature>
<sequence length="296" mass="30960">MQSTGQTVPVSKTMLWAGRILGAVAVVFLLFDAVLHLMKPAPVAAAFAQLGYPLDLAVGIGILELVSVAVYVIPRTSLLGAILLTGYLGLASSSGEDCSFAMAGSGRRSGERGGERQGSNRQWGQGGAPVKITYLGHATFLVESGSTTILIDPFDAKVGYPMPTVGPTAVLVSHEHGDHNHLAMASGAPKIIRGLADGQWRTVKEQVDGVAIASVPTYHDATQGKERGRNTVFVIDAEGLRVVHLGDLGHPLDAAAVKAIGRPDVLMVPIGGHYTTDANQAHDVVARLRPGIVIPM</sequence>
<keyword evidence="3 6" id="KW-1133">Transmembrane helix</keyword>